<dbReference type="Gene3D" id="2.170.130.10">
    <property type="entry name" value="TonB-dependent receptor, plug domain"/>
    <property type="match status" value="1"/>
</dbReference>
<comment type="caution">
    <text evidence="3">The sequence shown here is derived from an EMBL/GenBank/DDBJ whole genome shotgun (WGS) entry which is preliminary data.</text>
</comment>
<dbReference type="EMBL" id="BMJC01000001">
    <property type="protein sequence ID" value="GGA84820.1"/>
    <property type="molecule type" value="Genomic_DNA"/>
</dbReference>
<accession>A0A8J2U818</accession>
<reference evidence="3" key="2">
    <citation type="submission" date="2020-09" db="EMBL/GenBank/DDBJ databases">
        <authorList>
            <person name="Sun Q."/>
            <person name="Zhou Y."/>
        </authorList>
    </citation>
    <scope>NUCLEOTIDE SEQUENCE</scope>
    <source>
        <strain evidence="3">CGMCC 1.15448</strain>
    </source>
</reference>
<dbReference type="Proteomes" id="UP000607559">
    <property type="component" value="Unassembled WGS sequence"/>
</dbReference>
<evidence type="ECO:0000313" key="4">
    <source>
        <dbReference type="Proteomes" id="UP000607559"/>
    </source>
</evidence>
<evidence type="ECO:0000313" key="3">
    <source>
        <dbReference type="EMBL" id="GGA84820.1"/>
    </source>
</evidence>
<keyword evidence="4" id="KW-1185">Reference proteome</keyword>
<evidence type="ECO:0008006" key="5">
    <source>
        <dbReference type="Google" id="ProtNLM"/>
    </source>
</evidence>
<proteinExistence type="predicted"/>
<dbReference type="InterPro" id="IPR037066">
    <property type="entry name" value="Plug_dom_sf"/>
</dbReference>
<dbReference type="Pfam" id="PF07715">
    <property type="entry name" value="Plug"/>
    <property type="match status" value="1"/>
</dbReference>
<gene>
    <name evidence="3" type="ORF">GCM10011511_04810</name>
</gene>
<dbReference type="InterPro" id="IPR041700">
    <property type="entry name" value="OMP_b-brl_3"/>
</dbReference>
<evidence type="ECO:0000259" key="1">
    <source>
        <dbReference type="Pfam" id="PF07715"/>
    </source>
</evidence>
<feature type="domain" description="TonB-dependent receptor plug" evidence="1">
    <location>
        <begin position="61"/>
        <end position="133"/>
    </location>
</feature>
<feature type="domain" description="Outer membrane protein beta-barrel" evidence="2">
    <location>
        <begin position="292"/>
        <end position="373"/>
    </location>
</feature>
<evidence type="ECO:0000259" key="2">
    <source>
        <dbReference type="Pfam" id="PF14905"/>
    </source>
</evidence>
<reference evidence="3" key="1">
    <citation type="journal article" date="2014" name="Int. J. Syst. Evol. Microbiol.">
        <title>Complete genome sequence of Corynebacterium casei LMG S-19264T (=DSM 44701T), isolated from a smear-ripened cheese.</title>
        <authorList>
            <consortium name="US DOE Joint Genome Institute (JGI-PGF)"/>
            <person name="Walter F."/>
            <person name="Albersmeier A."/>
            <person name="Kalinowski J."/>
            <person name="Ruckert C."/>
        </authorList>
    </citation>
    <scope>NUCLEOTIDE SEQUENCE</scope>
    <source>
        <strain evidence="3">CGMCC 1.15448</strain>
    </source>
</reference>
<sequence length="376" mass="40562">MIRDSLVFSPENPTISLGDLTMIPSDRLLTEVTVSARAPTIRNGPDKKVFSVNQSLVSLGGSAADLLQNIPTLQVDANGNVSLRGADNLKVLVDGKRSLIGGGTVAQILQSIPASAIDRVEIITNPSARYDAEGQALINIVLKKNNVSGFNGSVAITAGTRDNYNAAAAITYQHNKINLYGNYSYQRRNTYSNGFQDMIYLQSPDPAYYSNETFPSVTITSLHSAKAGIDYAFSAKDGLSLSGGYNTSTTNRDESLTVDNLTAAHLPVELSTRHNGTTGDGNSYELTADYTHKFSKPQKELTFDFDYSRGVTNNLQLYTTYITNINGYTTDSTATLKDSKLGHSSNYNVQLDYTAPIGKAGRLETGYRSQIGTAGN</sequence>
<name>A0A8J2U818_9BACT</name>
<dbReference type="AlphaFoldDB" id="A0A8J2U818"/>
<dbReference type="SUPFAM" id="SSF56935">
    <property type="entry name" value="Porins"/>
    <property type="match status" value="1"/>
</dbReference>
<dbReference type="InterPro" id="IPR012910">
    <property type="entry name" value="Plug_dom"/>
</dbReference>
<organism evidence="3 4">
    <name type="scientific">Puia dinghuensis</name>
    <dbReference type="NCBI Taxonomy" id="1792502"/>
    <lineage>
        <taxon>Bacteria</taxon>
        <taxon>Pseudomonadati</taxon>
        <taxon>Bacteroidota</taxon>
        <taxon>Chitinophagia</taxon>
        <taxon>Chitinophagales</taxon>
        <taxon>Chitinophagaceae</taxon>
        <taxon>Puia</taxon>
    </lineage>
</organism>
<dbReference type="Pfam" id="PF14905">
    <property type="entry name" value="OMP_b-brl_3"/>
    <property type="match status" value="1"/>
</dbReference>
<protein>
    <recommendedName>
        <fullName evidence="5">TonB-dependent receptor</fullName>
    </recommendedName>
</protein>